<proteinExistence type="predicted"/>
<comment type="subcellular location">
    <subcellularLocation>
        <location evidence="1">Cytoplasm</location>
    </subcellularLocation>
</comment>
<dbReference type="SUPFAM" id="SSF46955">
    <property type="entry name" value="Putative DNA-binding domain"/>
    <property type="match status" value="1"/>
</dbReference>
<feature type="domain" description="HTH merR-type" evidence="8">
    <location>
        <begin position="17"/>
        <end position="86"/>
    </location>
</feature>
<keyword evidence="4" id="KW-0238">DNA-binding</keyword>
<evidence type="ECO:0000256" key="6">
    <source>
        <dbReference type="SAM" id="Coils"/>
    </source>
</evidence>
<dbReference type="Proteomes" id="UP000004386">
    <property type="component" value="Unassembled WGS sequence"/>
</dbReference>
<dbReference type="NCBIfam" id="TIGR02044">
    <property type="entry name" value="CueR"/>
    <property type="match status" value="1"/>
</dbReference>
<dbReference type="Gene3D" id="1.10.1660.10">
    <property type="match status" value="1"/>
</dbReference>
<dbReference type="PROSITE" id="PS50937">
    <property type="entry name" value="HTH_MERR_2"/>
    <property type="match status" value="1"/>
</dbReference>
<dbReference type="GO" id="GO:0005507">
    <property type="term" value="F:copper ion binding"/>
    <property type="evidence" value="ECO:0007669"/>
    <property type="project" value="InterPro"/>
</dbReference>
<dbReference type="InterPro" id="IPR000551">
    <property type="entry name" value="MerR-type_HTH_dom"/>
</dbReference>
<evidence type="ECO:0000256" key="1">
    <source>
        <dbReference type="ARBA" id="ARBA00004496"/>
    </source>
</evidence>
<feature type="coiled-coil region" evidence="6">
    <location>
        <begin position="98"/>
        <end position="125"/>
    </location>
</feature>
<gene>
    <name evidence="9" type="primary">cueR</name>
    <name evidence="9" type="ORF">OINT_1000240</name>
</gene>
<dbReference type="InterPro" id="IPR047057">
    <property type="entry name" value="MerR_fam"/>
</dbReference>
<feature type="compositionally biased region" description="Basic and acidic residues" evidence="7">
    <location>
        <begin position="148"/>
        <end position="166"/>
    </location>
</feature>
<dbReference type="CDD" id="cd01108">
    <property type="entry name" value="HTH_CueR"/>
    <property type="match status" value="1"/>
</dbReference>
<evidence type="ECO:0000313" key="10">
    <source>
        <dbReference type="Proteomes" id="UP000004386"/>
    </source>
</evidence>
<dbReference type="GO" id="GO:0005737">
    <property type="term" value="C:cytoplasm"/>
    <property type="evidence" value="ECO:0007669"/>
    <property type="project" value="UniProtKB-SubCell"/>
</dbReference>
<dbReference type="HOGENOM" id="CLU_060077_2_0_5"/>
<keyword evidence="6" id="KW-0175">Coiled coil</keyword>
<dbReference type="Pfam" id="PF09278">
    <property type="entry name" value="MerR-DNA-bind"/>
    <property type="match status" value="1"/>
</dbReference>
<dbReference type="InterPro" id="IPR009061">
    <property type="entry name" value="DNA-bd_dom_put_sf"/>
</dbReference>
<sequence>MPLHSYILGWNQPARNGMNIGQAAAASGISAKMIRHYETIGLIEAAERTGSGYRVYTQKDVETLRFIRRSRDLGFQVEQIKELLALWRDRNRASADVKKVALGHVEELEAKMRQLQEMADTLRYLAKNCHGDNRPDCPIIHQLAENSAEGRKRPAPRKGELLHGKI</sequence>
<comment type="caution">
    <text evidence="9">The sequence shown here is derived from an EMBL/GenBank/DDBJ whole genome shotgun (WGS) entry which is preliminary data.</text>
</comment>
<dbReference type="GO" id="GO:0045893">
    <property type="term" value="P:positive regulation of DNA-templated transcription"/>
    <property type="evidence" value="ECO:0007669"/>
    <property type="project" value="InterPro"/>
</dbReference>
<dbReference type="EMBL" id="ACQA01000001">
    <property type="protein sequence ID" value="EEQ94904.1"/>
    <property type="molecule type" value="Genomic_DNA"/>
</dbReference>
<keyword evidence="5" id="KW-0804">Transcription</keyword>
<dbReference type="InterPro" id="IPR015358">
    <property type="entry name" value="Tscrpt_reg_MerR_DNA-bd"/>
</dbReference>
<protein>
    <submittedName>
        <fullName evidence="9">Cu(I)-responsive transcriptional regulator</fullName>
    </submittedName>
</protein>
<dbReference type="PROSITE" id="PS00552">
    <property type="entry name" value="HTH_MERR_1"/>
    <property type="match status" value="1"/>
</dbReference>
<dbReference type="PANTHER" id="PTHR30204">
    <property type="entry name" value="REDOX-CYCLING DRUG-SENSING TRANSCRIPTIONAL ACTIVATOR SOXR"/>
    <property type="match status" value="1"/>
</dbReference>
<keyword evidence="3" id="KW-0805">Transcription regulation</keyword>
<name>C4WH40_9HYPH</name>
<dbReference type="Pfam" id="PF00376">
    <property type="entry name" value="MerR"/>
    <property type="match status" value="1"/>
</dbReference>
<dbReference type="GO" id="GO:0003677">
    <property type="term" value="F:DNA binding"/>
    <property type="evidence" value="ECO:0007669"/>
    <property type="project" value="UniProtKB-KW"/>
</dbReference>
<dbReference type="InterPro" id="IPR011789">
    <property type="entry name" value="CueR"/>
</dbReference>
<dbReference type="GO" id="GO:0003700">
    <property type="term" value="F:DNA-binding transcription factor activity"/>
    <property type="evidence" value="ECO:0007669"/>
    <property type="project" value="InterPro"/>
</dbReference>
<evidence type="ECO:0000256" key="7">
    <source>
        <dbReference type="SAM" id="MobiDB-lite"/>
    </source>
</evidence>
<evidence type="ECO:0000256" key="4">
    <source>
        <dbReference type="ARBA" id="ARBA00023125"/>
    </source>
</evidence>
<keyword evidence="2" id="KW-0963">Cytoplasm</keyword>
<evidence type="ECO:0000259" key="8">
    <source>
        <dbReference type="PROSITE" id="PS50937"/>
    </source>
</evidence>
<dbReference type="AlphaFoldDB" id="C4WH40"/>
<organism evidence="9 10">
    <name type="scientific">Brucella intermedia LMG 3301</name>
    <dbReference type="NCBI Taxonomy" id="641118"/>
    <lineage>
        <taxon>Bacteria</taxon>
        <taxon>Pseudomonadati</taxon>
        <taxon>Pseudomonadota</taxon>
        <taxon>Alphaproteobacteria</taxon>
        <taxon>Hyphomicrobiales</taxon>
        <taxon>Brucellaceae</taxon>
        <taxon>Brucella/Ochrobactrum group</taxon>
        <taxon>Brucella</taxon>
    </lineage>
</organism>
<evidence type="ECO:0000256" key="3">
    <source>
        <dbReference type="ARBA" id="ARBA00023015"/>
    </source>
</evidence>
<dbReference type="PRINTS" id="PR00040">
    <property type="entry name" value="HTHMERR"/>
</dbReference>
<dbReference type="SMART" id="SM00422">
    <property type="entry name" value="HTH_MERR"/>
    <property type="match status" value="1"/>
</dbReference>
<feature type="region of interest" description="Disordered" evidence="7">
    <location>
        <begin position="147"/>
        <end position="166"/>
    </location>
</feature>
<dbReference type="PANTHER" id="PTHR30204:SF94">
    <property type="entry name" value="HEAVY METAL-DEPENDENT TRANSCRIPTIONAL REGULATOR HI_0293-RELATED"/>
    <property type="match status" value="1"/>
</dbReference>
<evidence type="ECO:0000313" key="9">
    <source>
        <dbReference type="EMBL" id="EEQ94904.1"/>
    </source>
</evidence>
<evidence type="ECO:0000256" key="2">
    <source>
        <dbReference type="ARBA" id="ARBA00022490"/>
    </source>
</evidence>
<evidence type="ECO:0000256" key="5">
    <source>
        <dbReference type="ARBA" id="ARBA00023163"/>
    </source>
</evidence>
<accession>C4WH40</accession>
<reference evidence="9 10" key="1">
    <citation type="submission" date="2009-05" db="EMBL/GenBank/DDBJ databases">
        <authorList>
            <person name="Setubal J.C."/>
            <person name="Boyle S."/>
            <person name="Crasta O.R."/>
            <person name="Gillespie J.J."/>
            <person name="Kenyon R.W."/>
            <person name="Lu J."/>
            <person name="Mane S."/>
            <person name="Nagrani S."/>
            <person name="Shallom J.M."/>
            <person name="Shallom S."/>
            <person name="Shukla M."/>
            <person name="Snyder E.E."/>
            <person name="Sobral B.W."/>
            <person name="Wattam A.R."/>
            <person name="Will R."/>
            <person name="Williams K."/>
            <person name="Yoo H."/>
            <person name="Munk C."/>
            <person name="Tapia R."/>
            <person name="Green L."/>
            <person name="Rogers Y."/>
            <person name="Detter J.C."/>
            <person name="Bruce D."/>
            <person name="Brettin T.S."/>
            <person name="Tsolis R."/>
        </authorList>
    </citation>
    <scope>NUCLEOTIDE SEQUENCE [LARGE SCALE GENOMIC DNA]</scope>
    <source>
        <strain evidence="9 10">LMG 3301</strain>
    </source>
</reference>